<name>A0A177SSG7_PSEPU</name>
<sequence length="65" mass="7115">MAVNSFSPKKYVDHTIVDENGYTVGHIRVKPSGVLWSPSGGKGWYGIPLEDFAAFMVNNGSKQTK</sequence>
<protein>
    <submittedName>
        <fullName evidence="1">Uncharacterized protein</fullName>
    </submittedName>
</protein>
<evidence type="ECO:0000313" key="1">
    <source>
        <dbReference type="EMBL" id="OAI93927.1"/>
    </source>
</evidence>
<dbReference type="EMBL" id="LUCV01000008">
    <property type="protein sequence ID" value="OAI93927.1"/>
    <property type="molecule type" value="Genomic_DNA"/>
</dbReference>
<evidence type="ECO:0000313" key="2">
    <source>
        <dbReference type="Proteomes" id="UP000077752"/>
    </source>
</evidence>
<proteinExistence type="predicted"/>
<dbReference type="AlphaFoldDB" id="A0A177SSG7"/>
<gene>
    <name evidence="1" type="ORF">AYO28_10560</name>
</gene>
<reference evidence="1 2" key="1">
    <citation type="submission" date="2016-03" db="EMBL/GenBank/DDBJ databases">
        <title>Draft Genome Assembly of Pseudomonas putida strain CBF10-2.</title>
        <authorList>
            <person name="Iyer R.S."/>
            <person name="Damania A."/>
        </authorList>
    </citation>
    <scope>NUCLEOTIDE SEQUENCE [LARGE SCALE GENOMIC DNA]</scope>
    <source>
        <strain evidence="1 2">CBF10-2</strain>
    </source>
</reference>
<comment type="caution">
    <text evidence="1">The sequence shown here is derived from an EMBL/GenBank/DDBJ whole genome shotgun (WGS) entry which is preliminary data.</text>
</comment>
<organism evidence="1 2">
    <name type="scientific">Pseudomonas putida</name>
    <name type="common">Arthrobacter siderocapsulatus</name>
    <dbReference type="NCBI Taxonomy" id="303"/>
    <lineage>
        <taxon>Bacteria</taxon>
        <taxon>Pseudomonadati</taxon>
        <taxon>Pseudomonadota</taxon>
        <taxon>Gammaproteobacteria</taxon>
        <taxon>Pseudomonadales</taxon>
        <taxon>Pseudomonadaceae</taxon>
        <taxon>Pseudomonas</taxon>
    </lineage>
</organism>
<dbReference type="Proteomes" id="UP000077752">
    <property type="component" value="Unassembled WGS sequence"/>
</dbReference>
<accession>A0A177SSG7</accession>